<evidence type="ECO:0000313" key="9">
    <source>
        <dbReference type="EMBL" id="GIL57130.1"/>
    </source>
</evidence>
<evidence type="ECO:0000256" key="6">
    <source>
        <dbReference type="ARBA" id="ARBA00025284"/>
    </source>
</evidence>
<protein>
    <recommendedName>
        <fullName evidence="7">Probable magnesium transporter</fullName>
    </recommendedName>
</protein>
<comment type="function">
    <text evidence="6 7">Acts as a Mg(2+) transporter. Can also transport other divalent cations such as Fe(2+), Sr(2+), Ba(2+), Mn(2+) and Co(2+) but to a much less extent than Mg(2+).</text>
</comment>
<dbReference type="Proteomes" id="UP000747399">
    <property type="component" value="Unassembled WGS sequence"/>
</dbReference>
<comment type="caution">
    <text evidence="9">The sequence shown here is derived from an EMBL/GenBank/DDBJ whole genome shotgun (WGS) entry which is preliminary data.</text>
</comment>
<keyword evidence="7" id="KW-0460">Magnesium</keyword>
<feature type="transmembrane region" description="Helical" evidence="7">
    <location>
        <begin position="278"/>
        <end position="299"/>
    </location>
</feature>
<gene>
    <name evidence="9" type="ORF">Vafri_12392</name>
</gene>
<keyword evidence="7" id="KW-0813">Transport</keyword>
<feature type="region of interest" description="Disordered" evidence="8">
    <location>
        <begin position="168"/>
        <end position="195"/>
    </location>
</feature>
<evidence type="ECO:0000256" key="5">
    <source>
        <dbReference type="ARBA" id="ARBA00023136"/>
    </source>
</evidence>
<feature type="transmembrane region" description="Helical" evidence="7">
    <location>
        <begin position="131"/>
        <end position="153"/>
    </location>
</feature>
<feature type="transmembrane region" description="Helical" evidence="7">
    <location>
        <begin position="314"/>
        <end position="345"/>
    </location>
</feature>
<evidence type="ECO:0000256" key="2">
    <source>
        <dbReference type="ARBA" id="ARBA00007001"/>
    </source>
</evidence>
<dbReference type="PANTHER" id="PTHR12570:SF65">
    <property type="entry name" value="MAGNESIUM TRANSPORTER NIPA9-RELATED"/>
    <property type="match status" value="1"/>
</dbReference>
<dbReference type="EMBL" id="BNCO01000026">
    <property type="protein sequence ID" value="GIL57130.1"/>
    <property type="molecule type" value="Genomic_DNA"/>
</dbReference>
<evidence type="ECO:0000256" key="1">
    <source>
        <dbReference type="ARBA" id="ARBA00004141"/>
    </source>
</evidence>
<dbReference type="InterPro" id="IPR037185">
    <property type="entry name" value="EmrE-like"/>
</dbReference>
<dbReference type="GO" id="GO:0005769">
    <property type="term" value="C:early endosome"/>
    <property type="evidence" value="ECO:0007669"/>
    <property type="project" value="UniProtKB-SubCell"/>
</dbReference>
<dbReference type="GO" id="GO:0015095">
    <property type="term" value="F:magnesium ion transmembrane transporter activity"/>
    <property type="evidence" value="ECO:0007669"/>
    <property type="project" value="UniProtKB-UniRule"/>
</dbReference>
<evidence type="ECO:0000256" key="7">
    <source>
        <dbReference type="RuleBase" id="RU363078"/>
    </source>
</evidence>
<organism evidence="9 10">
    <name type="scientific">Volvox africanus</name>
    <dbReference type="NCBI Taxonomy" id="51714"/>
    <lineage>
        <taxon>Eukaryota</taxon>
        <taxon>Viridiplantae</taxon>
        <taxon>Chlorophyta</taxon>
        <taxon>core chlorophytes</taxon>
        <taxon>Chlorophyceae</taxon>
        <taxon>CS clade</taxon>
        <taxon>Chlamydomonadales</taxon>
        <taxon>Volvocaceae</taxon>
        <taxon>Volvox</taxon>
    </lineage>
</organism>
<proteinExistence type="inferred from homology"/>
<keyword evidence="7" id="KW-0406">Ion transport</keyword>
<sequence>MWFAILITVLAAAGNNIGKVLQKQATRTLPRLVLNRTTLLLYFRSGLWVTGMLTDLGGALLMIVAFANAPVSVVQPVSGVGLVILLIFSHFYLKERLQWHEWVAAAVAFVGVLGLGVSAEPSHLEHPSISSWRVLGAFAAMVALLGCECWWRHSVQAHHHHHHHHHISIYNHGSSGGGSGKSSPPPLQRSSSGPSCGATGGGTAASAVAAAAAADAVLCGLEAGACFGFSAAACRTGFILAVKLSVVWIPLGLAASVGLTSSGFLLQTRGLKAGNTVVVCVAAATSSMICGVLAGMVALDEKLPTGHGMKVVRLASWLCILLGVSCLAGGTEALASTATAIVACVPPWVRRLLPRPLAVSVHRIQKKRAAMTAAAGQQLGAPSPNGVTIEEDGGLDVV</sequence>
<dbReference type="PANTHER" id="PTHR12570">
    <property type="match status" value="1"/>
</dbReference>
<keyword evidence="5 7" id="KW-0472">Membrane</keyword>
<dbReference type="SUPFAM" id="SSF103481">
    <property type="entry name" value="Multidrug resistance efflux transporter EmrE"/>
    <property type="match status" value="1"/>
</dbReference>
<comment type="subunit">
    <text evidence="7">Homodimer.</text>
</comment>
<keyword evidence="7" id="KW-1003">Cell membrane</keyword>
<name>A0A8J4F5C1_9CHLO</name>
<keyword evidence="7" id="KW-0967">Endosome</keyword>
<comment type="similarity">
    <text evidence="2 7">Belongs to the NIPA (TC 2.A.7) family.</text>
</comment>
<dbReference type="AlphaFoldDB" id="A0A8J4F5C1"/>
<comment type="caution">
    <text evidence="7">Lacks conserved residue(s) required for the propagation of feature annotation.</text>
</comment>
<reference evidence="9" key="1">
    <citation type="journal article" date="2021" name="Proc. Natl. Acad. Sci. U.S.A.">
        <title>Three genomes in the algal genus Volvox reveal the fate of a haploid sex-determining region after a transition to homothallism.</title>
        <authorList>
            <person name="Yamamoto K."/>
            <person name="Hamaji T."/>
            <person name="Kawai-Toyooka H."/>
            <person name="Matsuzaki R."/>
            <person name="Takahashi F."/>
            <person name="Nishimura Y."/>
            <person name="Kawachi M."/>
            <person name="Noguchi H."/>
            <person name="Minakuchi Y."/>
            <person name="Umen J.G."/>
            <person name="Toyoda A."/>
            <person name="Nozaki H."/>
        </authorList>
    </citation>
    <scope>NUCLEOTIDE SEQUENCE</scope>
    <source>
        <strain evidence="9">NIES-3780</strain>
    </source>
</reference>
<feature type="transmembrane region" description="Helical" evidence="7">
    <location>
        <begin position="247"/>
        <end position="266"/>
    </location>
</feature>
<dbReference type="GO" id="GO:0005886">
    <property type="term" value="C:plasma membrane"/>
    <property type="evidence" value="ECO:0007669"/>
    <property type="project" value="UniProtKB-SubCell"/>
</dbReference>
<comment type="subcellular location">
    <subcellularLocation>
        <location evidence="7">Cell membrane</location>
        <topology evidence="7">Multi-pass membrane protein</topology>
    </subcellularLocation>
    <subcellularLocation>
        <location evidence="7">Early endosome</location>
    </subcellularLocation>
    <subcellularLocation>
        <location evidence="1">Membrane</location>
        <topology evidence="1">Multi-pass membrane protein</topology>
    </subcellularLocation>
</comment>
<dbReference type="Gene3D" id="1.10.3730.20">
    <property type="match status" value="1"/>
</dbReference>
<accession>A0A8J4F5C1</accession>
<feature type="transmembrane region" description="Helical" evidence="7">
    <location>
        <begin position="46"/>
        <end position="66"/>
    </location>
</feature>
<evidence type="ECO:0000256" key="3">
    <source>
        <dbReference type="ARBA" id="ARBA00022692"/>
    </source>
</evidence>
<feature type="transmembrane region" description="Helical" evidence="7">
    <location>
        <begin position="99"/>
        <end position="119"/>
    </location>
</feature>
<evidence type="ECO:0000313" key="10">
    <source>
        <dbReference type="Proteomes" id="UP000747399"/>
    </source>
</evidence>
<keyword evidence="3 7" id="KW-0812">Transmembrane</keyword>
<dbReference type="Pfam" id="PF05653">
    <property type="entry name" value="Mg_trans_NIPA"/>
    <property type="match status" value="1"/>
</dbReference>
<evidence type="ECO:0000256" key="8">
    <source>
        <dbReference type="SAM" id="MobiDB-lite"/>
    </source>
</evidence>
<keyword evidence="4 7" id="KW-1133">Transmembrane helix</keyword>
<keyword evidence="10" id="KW-1185">Reference proteome</keyword>
<evidence type="ECO:0000256" key="4">
    <source>
        <dbReference type="ARBA" id="ARBA00022989"/>
    </source>
</evidence>
<feature type="transmembrane region" description="Helical" evidence="7">
    <location>
        <begin position="73"/>
        <end position="93"/>
    </location>
</feature>
<dbReference type="InterPro" id="IPR008521">
    <property type="entry name" value="Mg_trans_NIPA"/>
</dbReference>